<accession>A0A8E7B1Q7</accession>
<dbReference type="GeneID" id="65097099"/>
<dbReference type="SUPFAM" id="SSF88723">
    <property type="entry name" value="PIN domain-like"/>
    <property type="match status" value="1"/>
</dbReference>
<dbReference type="InterPro" id="IPR029060">
    <property type="entry name" value="PIN-like_dom_sf"/>
</dbReference>
<reference evidence="1 2" key="1">
    <citation type="submission" date="2021-05" db="EMBL/GenBank/DDBJ databases">
        <title>A novel Methanospirillum isolate from a pyrite-forming mixed culture.</title>
        <authorList>
            <person name="Bunk B."/>
            <person name="Sproer C."/>
            <person name="Spring S."/>
            <person name="Pester M."/>
        </authorList>
    </citation>
    <scope>NUCLEOTIDE SEQUENCE [LARGE SCALE GENOMIC DNA]</scope>
    <source>
        <strain evidence="1 2">J.3.6.1-F.2.7.3</strain>
    </source>
</reference>
<dbReference type="Proteomes" id="UP000680656">
    <property type="component" value="Chromosome"/>
</dbReference>
<evidence type="ECO:0000313" key="2">
    <source>
        <dbReference type="Proteomes" id="UP000680656"/>
    </source>
</evidence>
<organism evidence="1 2">
    <name type="scientific">Methanospirillum purgamenti</name>
    <dbReference type="NCBI Taxonomy" id="2834276"/>
    <lineage>
        <taxon>Archaea</taxon>
        <taxon>Methanobacteriati</taxon>
        <taxon>Methanobacteriota</taxon>
        <taxon>Stenosarchaea group</taxon>
        <taxon>Methanomicrobia</taxon>
        <taxon>Methanomicrobiales</taxon>
        <taxon>Methanospirillaceae</taxon>
        <taxon>Methanospirillum</taxon>
    </lineage>
</organism>
<evidence type="ECO:0008006" key="3">
    <source>
        <dbReference type="Google" id="ProtNLM"/>
    </source>
</evidence>
<evidence type="ECO:0000313" key="1">
    <source>
        <dbReference type="EMBL" id="QVV90394.1"/>
    </source>
</evidence>
<dbReference type="RefSeq" id="WP_214421165.1">
    <property type="nucleotide sequence ID" value="NZ_CP075546.1"/>
</dbReference>
<dbReference type="EMBL" id="CP075546">
    <property type="protein sequence ID" value="QVV90394.1"/>
    <property type="molecule type" value="Genomic_DNA"/>
</dbReference>
<dbReference type="KEGG" id="mrtj:KHC33_07905"/>
<proteinExistence type="predicted"/>
<name>A0A8E7B1Q7_9EURY</name>
<sequence>MIRPVFLDTTVFFDSIDDDRMKTIMDHAKNAGFTLKTSITVIGEALTQMRENRDKDRYVPAFLDLLDAWDINIHYPNDPVRVLCYIMGDEEIDSRIIREVTGRTHLAYAMAYHSEFFITSDKNMRSYRVPKKLEDVGFIKPITLSLQDFRDEILNKR</sequence>
<gene>
    <name evidence="1" type="ORF">KHC33_07905</name>
</gene>
<protein>
    <recommendedName>
        <fullName evidence="3">PIN domain-containing protein</fullName>
    </recommendedName>
</protein>
<keyword evidence="2" id="KW-1185">Reference proteome</keyword>
<dbReference type="AlphaFoldDB" id="A0A8E7B1Q7"/>